<name>A0A813YRH8_9BILA</name>
<dbReference type="EMBL" id="CAJOBC010001352">
    <property type="protein sequence ID" value="CAF3673337.1"/>
    <property type="molecule type" value="Genomic_DNA"/>
</dbReference>
<evidence type="ECO:0000313" key="4">
    <source>
        <dbReference type="EMBL" id="CAF3673337.1"/>
    </source>
</evidence>
<gene>
    <name evidence="3" type="ORF">GPM918_LOCUS7998</name>
    <name evidence="4" type="ORF">SRO942_LOCUS7998</name>
</gene>
<dbReference type="Proteomes" id="UP000681722">
    <property type="component" value="Unassembled WGS sequence"/>
</dbReference>
<feature type="non-terminal residue" evidence="3">
    <location>
        <position position="1"/>
    </location>
</feature>
<comment type="caution">
    <text evidence="3">The sequence shown here is derived from an EMBL/GenBank/DDBJ whole genome shotgun (WGS) entry which is preliminary data.</text>
</comment>
<keyword evidence="2" id="KW-0812">Transmembrane</keyword>
<reference evidence="3" key="1">
    <citation type="submission" date="2021-02" db="EMBL/GenBank/DDBJ databases">
        <authorList>
            <person name="Nowell W R."/>
        </authorList>
    </citation>
    <scope>NUCLEOTIDE SEQUENCE</scope>
</reference>
<dbReference type="OrthoDB" id="10060404at2759"/>
<feature type="compositionally biased region" description="Low complexity" evidence="1">
    <location>
        <begin position="240"/>
        <end position="254"/>
    </location>
</feature>
<keyword evidence="5" id="KW-1185">Reference proteome</keyword>
<sequence>KNPNAVRQQFYKKLNTLTPESAFVDIQLNDIPHLRDTEAWKKVAHPSTNSPPLSRQMRETSEQTSNLEQSYLPYRTPGRPDPCPVARRLRKRIIIGSSLAMVILAVIVTVAVAVTLTKTSTETITDLYDGNFVVRALFYKELDIPSSVLYQNYQRELCQLVDTTLTDSKTKYAVFYASCVVNDFTNGSIVAYFTLGFTRYQNETRLNSFLNRTLVGKTLFGGVIILVNFNSETTVTDTNSPSTSKHTTKITTRTKVPEDSTKKIVKRIVMQENNNFIIRNNGKQPSILTILSSTASTTITTTNMYTNTPNQIFTTINYIIGKAVISTLAATTIKTIKDSVETTGKYHYLRRADQQLSDHEKTTFKSIVENYRESCDEIPKHQKLLNEYSETTRFINHIIKRQEIENKQRQQTMKRQILLSRNNSTYSFKDRSVTSDSYFSRTTAKNLFQPIFSRHKQQHPRAS</sequence>
<evidence type="ECO:0008006" key="6">
    <source>
        <dbReference type="Google" id="ProtNLM"/>
    </source>
</evidence>
<feature type="transmembrane region" description="Helical" evidence="2">
    <location>
        <begin position="93"/>
        <end position="116"/>
    </location>
</feature>
<dbReference type="Proteomes" id="UP000663829">
    <property type="component" value="Unassembled WGS sequence"/>
</dbReference>
<proteinExistence type="predicted"/>
<feature type="region of interest" description="Disordered" evidence="1">
    <location>
        <begin position="42"/>
        <end position="66"/>
    </location>
</feature>
<dbReference type="EMBL" id="CAJNOQ010001352">
    <property type="protein sequence ID" value="CAF0888595.1"/>
    <property type="molecule type" value="Genomic_DNA"/>
</dbReference>
<organism evidence="3 5">
    <name type="scientific">Didymodactylos carnosus</name>
    <dbReference type="NCBI Taxonomy" id="1234261"/>
    <lineage>
        <taxon>Eukaryota</taxon>
        <taxon>Metazoa</taxon>
        <taxon>Spiralia</taxon>
        <taxon>Gnathifera</taxon>
        <taxon>Rotifera</taxon>
        <taxon>Eurotatoria</taxon>
        <taxon>Bdelloidea</taxon>
        <taxon>Philodinida</taxon>
        <taxon>Philodinidae</taxon>
        <taxon>Didymodactylos</taxon>
    </lineage>
</organism>
<keyword evidence="2" id="KW-1133">Transmembrane helix</keyword>
<feature type="region of interest" description="Disordered" evidence="1">
    <location>
        <begin position="236"/>
        <end position="255"/>
    </location>
</feature>
<keyword evidence="2" id="KW-0472">Membrane</keyword>
<dbReference type="SUPFAM" id="SSF82671">
    <property type="entry name" value="SEA domain"/>
    <property type="match status" value="1"/>
</dbReference>
<dbReference type="InterPro" id="IPR036364">
    <property type="entry name" value="SEA_dom_sf"/>
</dbReference>
<protein>
    <recommendedName>
        <fullName evidence="6">SEA domain-containing protein</fullName>
    </recommendedName>
</protein>
<evidence type="ECO:0000313" key="3">
    <source>
        <dbReference type="EMBL" id="CAF0888595.1"/>
    </source>
</evidence>
<accession>A0A813YRH8</accession>
<evidence type="ECO:0000256" key="1">
    <source>
        <dbReference type="SAM" id="MobiDB-lite"/>
    </source>
</evidence>
<evidence type="ECO:0000313" key="5">
    <source>
        <dbReference type="Proteomes" id="UP000663829"/>
    </source>
</evidence>
<evidence type="ECO:0000256" key="2">
    <source>
        <dbReference type="SAM" id="Phobius"/>
    </source>
</evidence>
<dbReference type="AlphaFoldDB" id="A0A813YRH8"/>